<evidence type="ECO:0000313" key="5">
    <source>
        <dbReference type="EMBL" id="MFC3205890.1"/>
    </source>
</evidence>
<organism evidence="5 6">
    <name type="scientific">Aquamicrobium soli</name>
    <dbReference type="NCBI Taxonomy" id="1811518"/>
    <lineage>
        <taxon>Bacteria</taxon>
        <taxon>Pseudomonadati</taxon>
        <taxon>Pseudomonadota</taxon>
        <taxon>Alphaproteobacteria</taxon>
        <taxon>Hyphomicrobiales</taxon>
        <taxon>Phyllobacteriaceae</taxon>
        <taxon>Aquamicrobium</taxon>
    </lineage>
</organism>
<evidence type="ECO:0000259" key="4">
    <source>
        <dbReference type="PROSITE" id="PS50932"/>
    </source>
</evidence>
<dbReference type="InterPro" id="IPR028082">
    <property type="entry name" value="Peripla_BP_I"/>
</dbReference>
<keyword evidence="6" id="KW-1185">Reference proteome</keyword>
<dbReference type="PANTHER" id="PTHR30146">
    <property type="entry name" value="LACI-RELATED TRANSCRIPTIONAL REPRESSOR"/>
    <property type="match status" value="1"/>
</dbReference>
<proteinExistence type="predicted"/>
<dbReference type="SUPFAM" id="SSF53822">
    <property type="entry name" value="Periplasmic binding protein-like I"/>
    <property type="match status" value="1"/>
</dbReference>
<comment type="caution">
    <text evidence="5">The sequence shown here is derived from an EMBL/GenBank/DDBJ whole genome shotgun (WGS) entry which is preliminary data.</text>
</comment>
<sequence length="331" mass="35710">MATTIKDIAQLAGVSTATVSKVLNRKDAFIGEETRERIRALARELNYTPNSIARSLVTRRSRVLGIIVPDILNPYFTELVRACDDTARLRGYTTILCNSDGIATSEEAHLAFLAGHGVDGIVLAASDVVPNEGLLRELGIPFVSMDREVATLDCLAATVDTDCRSGAMQSAAYLISRGHKRIAFLSGAAESANTRMRLEGFEAAHRQAGLAVDPALVRCGEFQHSFGRRATLELLDGTSFTAICCMSDMLAIGATVALRERGFRVPADCAVMGFDNVYLAPLLDCALSTVDRRIFESGRIAIEALIGFLEDPDPQRTAILLETTVVARETA</sequence>
<dbReference type="Gene3D" id="3.40.50.2300">
    <property type="match status" value="2"/>
</dbReference>
<name>A0ABV7K6B9_9HYPH</name>
<keyword evidence="1" id="KW-0805">Transcription regulation</keyword>
<dbReference type="InterPro" id="IPR010982">
    <property type="entry name" value="Lambda_DNA-bd_dom_sf"/>
</dbReference>
<evidence type="ECO:0000256" key="1">
    <source>
        <dbReference type="ARBA" id="ARBA00023015"/>
    </source>
</evidence>
<feature type="domain" description="HTH lacI-type" evidence="4">
    <location>
        <begin position="3"/>
        <end position="58"/>
    </location>
</feature>
<dbReference type="SUPFAM" id="SSF47413">
    <property type="entry name" value="lambda repressor-like DNA-binding domains"/>
    <property type="match status" value="1"/>
</dbReference>
<dbReference type="RefSeq" id="WP_378219709.1">
    <property type="nucleotide sequence ID" value="NZ_JBHRTK010000008.1"/>
</dbReference>
<dbReference type="EMBL" id="JBHRTK010000008">
    <property type="protein sequence ID" value="MFC3205890.1"/>
    <property type="molecule type" value="Genomic_DNA"/>
</dbReference>
<reference evidence="6" key="1">
    <citation type="journal article" date="2019" name="Int. J. Syst. Evol. Microbiol.">
        <title>The Global Catalogue of Microorganisms (GCM) 10K type strain sequencing project: providing services to taxonomists for standard genome sequencing and annotation.</title>
        <authorList>
            <consortium name="The Broad Institute Genomics Platform"/>
            <consortium name="The Broad Institute Genome Sequencing Center for Infectious Disease"/>
            <person name="Wu L."/>
            <person name="Ma J."/>
        </authorList>
    </citation>
    <scope>NUCLEOTIDE SEQUENCE [LARGE SCALE GENOMIC DNA]</scope>
    <source>
        <strain evidence="6">KCTC 52165</strain>
    </source>
</reference>
<dbReference type="Pfam" id="PF13377">
    <property type="entry name" value="Peripla_BP_3"/>
    <property type="match status" value="1"/>
</dbReference>
<keyword evidence="2 5" id="KW-0238">DNA-binding</keyword>
<dbReference type="Proteomes" id="UP001595583">
    <property type="component" value="Unassembled WGS sequence"/>
</dbReference>
<dbReference type="GO" id="GO:0003677">
    <property type="term" value="F:DNA binding"/>
    <property type="evidence" value="ECO:0007669"/>
    <property type="project" value="UniProtKB-KW"/>
</dbReference>
<dbReference type="CDD" id="cd01392">
    <property type="entry name" value="HTH_LacI"/>
    <property type="match status" value="1"/>
</dbReference>
<dbReference type="PANTHER" id="PTHR30146:SF109">
    <property type="entry name" value="HTH-TYPE TRANSCRIPTIONAL REGULATOR GALS"/>
    <property type="match status" value="1"/>
</dbReference>
<evidence type="ECO:0000256" key="2">
    <source>
        <dbReference type="ARBA" id="ARBA00023125"/>
    </source>
</evidence>
<dbReference type="Gene3D" id="1.10.260.40">
    <property type="entry name" value="lambda repressor-like DNA-binding domains"/>
    <property type="match status" value="1"/>
</dbReference>
<dbReference type="InterPro" id="IPR046335">
    <property type="entry name" value="LacI/GalR-like_sensor"/>
</dbReference>
<dbReference type="CDD" id="cd06267">
    <property type="entry name" value="PBP1_LacI_sugar_binding-like"/>
    <property type="match status" value="1"/>
</dbReference>
<dbReference type="PRINTS" id="PR00036">
    <property type="entry name" value="HTHLACI"/>
</dbReference>
<dbReference type="InterPro" id="IPR000843">
    <property type="entry name" value="HTH_LacI"/>
</dbReference>
<dbReference type="PROSITE" id="PS50932">
    <property type="entry name" value="HTH_LACI_2"/>
    <property type="match status" value="1"/>
</dbReference>
<dbReference type="PROSITE" id="PS00356">
    <property type="entry name" value="HTH_LACI_1"/>
    <property type="match status" value="1"/>
</dbReference>
<evidence type="ECO:0000313" key="6">
    <source>
        <dbReference type="Proteomes" id="UP001595583"/>
    </source>
</evidence>
<dbReference type="SMART" id="SM00354">
    <property type="entry name" value="HTH_LACI"/>
    <property type="match status" value="1"/>
</dbReference>
<evidence type="ECO:0000256" key="3">
    <source>
        <dbReference type="ARBA" id="ARBA00023163"/>
    </source>
</evidence>
<dbReference type="Pfam" id="PF00356">
    <property type="entry name" value="LacI"/>
    <property type="match status" value="1"/>
</dbReference>
<gene>
    <name evidence="5" type="ORF">ACFOHJ_06685</name>
</gene>
<keyword evidence="3" id="KW-0804">Transcription</keyword>
<accession>A0ABV7K6B9</accession>
<protein>
    <submittedName>
        <fullName evidence="5">LacI family DNA-binding transcriptional regulator</fullName>
    </submittedName>
</protein>